<dbReference type="Pfam" id="PF00043">
    <property type="entry name" value="GST_C"/>
    <property type="match status" value="1"/>
</dbReference>
<dbReference type="CDD" id="cd03048">
    <property type="entry name" value="GST_N_Ure2p_like"/>
    <property type="match status" value="1"/>
</dbReference>
<evidence type="ECO:0000313" key="5">
    <source>
        <dbReference type="Proteomes" id="UP000481861"/>
    </source>
</evidence>
<evidence type="ECO:0000259" key="2">
    <source>
        <dbReference type="PROSITE" id="PS50404"/>
    </source>
</evidence>
<protein>
    <submittedName>
        <fullName evidence="4">Glutathione S-transferase</fullName>
    </submittedName>
</protein>
<dbReference type="InterPro" id="IPR036282">
    <property type="entry name" value="Glutathione-S-Trfase_C_sf"/>
</dbReference>
<dbReference type="SUPFAM" id="SSF47616">
    <property type="entry name" value="GST C-terminal domain-like"/>
    <property type="match status" value="1"/>
</dbReference>
<dbReference type="PROSITE" id="PS50404">
    <property type="entry name" value="GST_NTER"/>
    <property type="match status" value="1"/>
</dbReference>
<dbReference type="InterPro" id="IPR040079">
    <property type="entry name" value="Glutathione_S-Trfase"/>
</dbReference>
<dbReference type="EMBL" id="JAADJZ010000001">
    <property type="protein sequence ID" value="KAF2878217.1"/>
    <property type="molecule type" value="Genomic_DNA"/>
</dbReference>
<name>A0A7C8IFA6_9PLEO</name>
<dbReference type="SFLD" id="SFLDS00019">
    <property type="entry name" value="Glutathione_Transferase_(cytos"/>
    <property type="match status" value="1"/>
</dbReference>
<dbReference type="SUPFAM" id="SSF52833">
    <property type="entry name" value="Thioredoxin-like"/>
    <property type="match status" value="1"/>
</dbReference>
<dbReference type="OrthoDB" id="422574at2759"/>
<dbReference type="InterPro" id="IPR004045">
    <property type="entry name" value="Glutathione_S-Trfase_N"/>
</dbReference>
<evidence type="ECO:0000256" key="1">
    <source>
        <dbReference type="ARBA" id="ARBA00007409"/>
    </source>
</evidence>
<accession>A0A7C8IFA6</accession>
<keyword evidence="4" id="KW-0808">Transferase</keyword>
<proteinExistence type="inferred from homology"/>
<comment type="caution">
    <text evidence="4">The sequence shown here is derived from an EMBL/GenBank/DDBJ whole genome shotgun (WGS) entry which is preliminary data.</text>
</comment>
<dbReference type="GO" id="GO:0016740">
    <property type="term" value="F:transferase activity"/>
    <property type="evidence" value="ECO:0007669"/>
    <property type="project" value="UniProtKB-KW"/>
</dbReference>
<feature type="domain" description="GST C-terminal" evidence="3">
    <location>
        <begin position="94"/>
        <end position="225"/>
    </location>
</feature>
<reference evidence="4 5" key="1">
    <citation type="submission" date="2020-01" db="EMBL/GenBank/DDBJ databases">
        <authorList>
            <consortium name="DOE Joint Genome Institute"/>
            <person name="Haridas S."/>
            <person name="Albert R."/>
            <person name="Binder M."/>
            <person name="Bloem J."/>
            <person name="Labutti K."/>
            <person name="Salamov A."/>
            <person name="Andreopoulos B."/>
            <person name="Baker S.E."/>
            <person name="Barry K."/>
            <person name="Bills G."/>
            <person name="Bluhm B.H."/>
            <person name="Cannon C."/>
            <person name="Castanera R."/>
            <person name="Culley D.E."/>
            <person name="Daum C."/>
            <person name="Ezra D."/>
            <person name="Gonzalez J.B."/>
            <person name="Henrissat B."/>
            <person name="Kuo A."/>
            <person name="Liang C."/>
            <person name="Lipzen A."/>
            <person name="Lutzoni F."/>
            <person name="Magnuson J."/>
            <person name="Mondo S."/>
            <person name="Nolan M."/>
            <person name="Ohm R."/>
            <person name="Pangilinan J."/>
            <person name="Park H.-J.H."/>
            <person name="Ramirez L."/>
            <person name="Alfaro M."/>
            <person name="Sun H."/>
            <person name="Tritt A."/>
            <person name="Yoshinaga Y."/>
            <person name="Zwiers L.-H.L."/>
            <person name="Turgeon B.G."/>
            <person name="Goodwin S.B."/>
            <person name="Spatafora J.W."/>
            <person name="Crous P.W."/>
            <person name="Grigoriev I.V."/>
        </authorList>
    </citation>
    <scope>NUCLEOTIDE SEQUENCE [LARGE SCALE GENOMIC DNA]</scope>
    <source>
        <strain evidence="4 5">CBS 611.86</strain>
    </source>
</reference>
<dbReference type="Proteomes" id="UP000481861">
    <property type="component" value="Unassembled WGS sequence"/>
</dbReference>
<evidence type="ECO:0000259" key="3">
    <source>
        <dbReference type="PROSITE" id="PS50405"/>
    </source>
</evidence>
<comment type="similarity">
    <text evidence="1">Belongs to the GST superfamily.</text>
</comment>
<dbReference type="Gene3D" id="3.40.30.10">
    <property type="entry name" value="Glutaredoxin"/>
    <property type="match status" value="1"/>
</dbReference>
<dbReference type="PROSITE" id="PS50405">
    <property type="entry name" value="GST_CTER"/>
    <property type="match status" value="1"/>
</dbReference>
<dbReference type="Pfam" id="PF13409">
    <property type="entry name" value="GST_N_2"/>
    <property type="match status" value="1"/>
</dbReference>
<organism evidence="4 5">
    <name type="scientific">Massariosphaeria phaeospora</name>
    <dbReference type="NCBI Taxonomy" id="100035"/>
    <lineage>
        <taxon>Eukaryota</taxon>
        <taxon>Fungi</taxon>
        <taxon>Dikarya</taxon>
        <taxon>Ascomycota</taxon>
        <taxon>Pezizomycotina</taxon>
        <taxon>Dothideomycetes</taxon>
        <taxon>Pleosporomycetidae</taxon>
        <taxon>Pleosporales</taxon>
        <taxon>Pleosporales incertae sedis</taxon>
        <taxon>Massariosphaeria</taxon>
    </lineage>
</organism>
<gene>
    <name evidence="4" type="ORF">BDV95DRAFT_663415</name>
</gene>
<dbReference type="SFLD" id="SFLDG01151">
    <property type="entry name" value="Main.2:_Nu-like"/>
    <property type="match status" value="1"/>
</dbReference>
<dbReference type="InterPro" id="IPR010987">
    <property type="entry name" value="Glutathione-S-Trfase_C-like"/>
</dbReference>
<dbReference type="AlphaFoldDB" id="A0A7C8IFA6"/>
<evidence type="ECO:0000313" key="4">
    <source>
        <dbReference type="EMBL" id="KAF2878217.1"/>
    </source>
</evidence>
<dbReference type="PANTHER" id="PTHR44051">
    <property type="entry name" value="GLUTATHIONE S-TRANSFERASE-RELATED"/>
    <property type="match status" value="1"/>
</dbReference>
<sequence length="225" mass="25967">MPSSNLKPVTVYWRPQVPNPSKVIIILEELGVPYQGVFVEHGDLKTPKFEVVNPNGRVPAIHDPNTDVTLWESGAIVTYLIDQYDTEKSLTYDTLKEKYQLLQWQHFQSTGHGPYLGQAAWFLLFHHEPLESAKVRYIKETQRVIKVLDTWLEGKEFLVGDKCTYADLSFVTWNAAIGFFMNGRPKQEWDPENQFPNFSRWQNSMLARPSVRKATSLAKEEDVHS</sequence>
<feature type="domain" description="GST N-terminal" evidence="2">
    <location>
        <begin position="7"/>
        <end position="88"/>
    </location>
</feature>
<keyword evidence="5" id="KW-1185">Reference proteome</keyword>
<dbReference type="PANTHER" id="PTHR44051:SF3">
    <property type="entry name" value="TRANSCRIPTIONAL REGULATOR URE2"/>
    <property type="match status" value="1"/>
</dbReference>
<dbReference type="InterPro" id="IPR036249">
    <property type="entry name" value="Thioredoxin-like_sf"/>
</dbReference>
<dbReference type="InterPro" id="IPR004046">
    <property type="entry name" value="GST_C"/>
</dbReference>
<dbReference type="Gene3D" id="1.20.1050.10">
    <property type="match status" value="1"/>
</dbReference>
<dbReference type="SFLD" id="SFLDG00358">
    <property type="entry name" value="Main_(cytGST)"/>
    <property type="match status" value="1"/>
</dbReference>